<gene>
    <name evidence="4" type="ORF">CYMTET_35202</name>
</gene>
<dbReference type="Pfam" id="PF03407">
    <property type="entry name" value="Nucleotid_trans"/>
    <property type="match status" value="1"/>
</dbReference>
<evidence type="ECO:0000259" key="3">
    <source>
        <dbReference type="Pfam" id="PF03407"/>
    </source>
</evidence>
<evidence type="ECO:0000256" key="2">
    <source>
        <dbReference type="SAM" id="SignalP"/>
    </source>
</evidence>
<organism evidence="4 5">
    <name type="scientific">Cymbomonas tetramitiformis</name>
    <dbReference type="NCBI Taxonomy" id="36881"/>
    <lineage>
        <taxon>Eukaryota</taxon>
        <taxon>Viridiplantae</taxon>
        <taxon>Chlorophyta</taxon>
        <taxon>Pyramimonadophyceae</taxon>
        <taxon>Pyramimonadales</taxon>
        <taxon>Pyramimonadaceae</taxon>
        <taxon>Cymbomonas</taxon>
    </lineage>
</organism>
<accession>A0AAE0F9N7</accession>
<proteinExistence type="predicted"/>
<evidence type="ECO:0000313" key="5">
    <source>
        <dbReference type="Proteomes" id="UP001190700"/>
    </source>
</evidence>
<feature type="compositionally biased region" description="Low complexity" evidence="1">
    <location>
        <begin position="527"/>
        <end position="539"/>
    </location>
</feature>
<name>A0AAE0F9N7_9CHLO</name>
<feature type="chain" id="PRO_5042062811" description="Nucleotide-diphospho-sugar transferase domain-containing protein" evidence="2">
    <location>
        <begin position="25"/>
        <end position="953"/>
    </location>
</feature>
<comment type="caution">
    <text evidence="4">The sequence shown here is derived from an EMBL/GenBank/DDBJ whole genome shotgun (WGS) entry which is preliminary data.</text>
</comment>
<dbReference type="InterPro" id="IPR005069">
    <property type="entry name" value="Nucl-diP-sugar_transferase"/>
</dbReference>
<keyword evidence="5" id="KW-1185">Reference proteome</keyword>
<dbReference type="EMBL" id="LGRX02022431">
    <property type="protein sequence ID" value="KAK3255624.1"/>
    <property type="molecule type" value="Genomic_DNA"/>
</dbReference>
<dbReference type="AlphaFoldDB" id="A0AAE0F9N7"/>
<evidence type="ECO:0000256" key="1">
    <source>
        <dbReference type="SAM" id="MobiDB-lite"/>
    </source>
</evidence>
<feature type="signal peptide" evidence="2">
    <location>
        <begin position="1"/>
        <end position="24"/>
    </location>
</feature>
<dbReference type="Proteomes" id="UP001190700">
    <property type="component" value="Unassembled WGS sequence"/>
</dbReference>
<sequence length="953" mass="105885">MRMVGLRGFLPVCLVLALLSRGSCKHVYLHELDQTFEEHKASKGYTVIYIFDDQFRTIAHNLVANLYSHNITNTIGAVKDKEECQTLESFIEDDQIVCSSADPAQYPDFADVADYLFVSDAFLIGKNFMYFFVIHALRAGLDVLYVDTDVVFHTSPDQLVHHLSLTTDIALKLQYSYPRYDMNAGVFYARASEKCLSVIEDTWDRIINETRKQHRREKSHNFEQQLFTDAIETKLGDKYSMRLQWDQQFNKQWHLGIGNFDPEATKRMAYTADKRVPVTYNNFTLLVVPDNMIGWKEDLVKVYKNARSKNTTPQANDMAVVTHVRGNGGKTYDKVRWLQLLHYWDSRIKDVGRDVQPGKLVRVGFTGKEDMKELGTLLVEQCKEATQRKEIIVYPAVDCDVPNALTIFKPPEFKEIICYLEDGYNKIGAGGPSSRAYYDHCYQHHLKPFEVPFYKFSGNSTWDTVPLKESSTSPEAEADPVSTGPAASTGPAVSTWPAASADLTVSAPAPAPSTGDEDTVQRKKKAAVAGAEAVASAAWKGKDPDSADTDAGISSKLAVDNEEPPDAAAPADTDRSAKLEESAAPMPSHKSASVSAESLDAALPPAESSKMADTEGASLGDALAPTEPGKITVVIARCEHSLIWLHSLNCSRYNVVIYNSCKDKDVSEVPRHLQSCTKTTAHSDEMLLKMKMAFKTDPPPSIVYYAHIMENYDDLSQLNVFVPGEPDCGAHSECDFGDPDWQKCKCLNVFLDLLHGLDIASSGYTSMNRKLFPHKVGMYEGLCERFGKFVGDTEESQANFTAACEGKQVAWTGSLRSMIAVSGPLIWRRPVEDYVKVLDHMLGSLNPKTALNVDQRTNNLLFGCYGLGWVRNTTDNLQCLDWGPRWCACATKTLSHAMKVKPCACGEVAPLDRDLYGTAEYDGTDCHMLTCLDIQSELKALENQLASLSKDLS</sequence>
<reference evidence="4 5" key="1">
    <citation type="journal article" date="2015" name="Genome Biol. Evol.">
        <title>Comparative Genomics of a Bacterivorous Green Alga Reveals Evolutionary Causalities and Consequences of Phago-Mixotrophic Mode of Nutrition.</title>
        <authorList>
            <person name="Burns J.A."/>
            <person name="Paasch A."/>
            <person name="Narechania A."/>
            <person name="Kim E."/>
        </authorList>
    </citation>
    <scope>NUCLEOTIDE SEQUENCE [LARGE SCALE GENOMIC DNA]</scope>
    <source>
        <strain evidence="4 5">PLY_AMNH</strain>
    </source>
</reference>
<feature type="compositionally biased region" description="Basic and acidic residues" evidence="1">
    <location>
        <begin position="572"/>
        <end position="581"/>
    </location>
</feature>
<feature type="domain" description="Nucleotide-diphospho-sugar transferase" evidence="3">
    <location>
        <begin position="137"/>
        <end position="241"/>
    </location>
</feature>
<protein>
    <recommendedName>
        <fullName evidence="3">Nucleotide-diphospho-sugar transferase domain-containing protein</fullName>
    </recommendedName>
</protein>
<keyword evidence="2" id="KW-0732">Signal</keyword>
<feature type="region of interest" description="Disordered" evidence="1">
    <location>
        <begin position="466"/>
        <end position="599"/>
    </location>
</feature>
<evidence type="ECO:0000313" key="4">
    <source>
        <dbReference type="EMBL" id="KAK3255624.1"/>
    </source>
</evidence>
<feature type="region of interest" description="Disordered" evidence="1">
    <location>
        <begin position="604"/>
        <end position="623"/>
    </location>
</feature>